<evidence type="ECO:0000256" key="1">
    <source>
        <dbReference type="ARBA" id="ARBA00023002"/>
    </source>
</evidence>
<accession>A0A370I950</accession>
<evidence type="ECO:0000256" key="2">
    <source>
        <dbReference type="ARBA" id="ARBA00049661"/>
    </source>
</evidence>
<dbReference type="PANTHER" id="PTHR48083:SF5">
    <property type="entry name" value="NRGC PROTEIN"/>
    <property type="match status" value="1"/>
</dbReference>
<dbReference type="PIRSF" id="PIRSF016578">
    <property type="entry name" value="HsaA"/>
    <property type="match status" value="1"/>
</dbReference>
<dbReference type="EMBL" id="QQBC01000003">
    <property type="protein sequence ID" value="RDI67252.1"/>
    <property type="molecule type" value="Genomic_DNA"/>
</dbReference>
<dbReference type="InterPro" id="IPR013107">
    <property type="entry name" value="Acyl-CoA_DH_C"/>
</dbReference>
<evidence type="ECO:0000259" key="3">
    <source>
        <dbReference type="Pfam" id="PF02771"/>
    </source>
</evidence>
<reference evidence="5 6" key="1">
    <citation type="submission" date="2018-07" db="EMBL/GenBank/DDBJ databases">
        <title>Genomic Encyclopedia of Type Strains, Phase IV (KMG-IV): sequencing the most valuable type-strain genomes for metagenomic binning, comparative biology and taxonomic classification.</title>
        <authorList>
            <person name="Goeker M."/>
        </authorList>
    </citation>
    <scope>NUCLEOTIDE SEQUENCE [LARGE SCALE GENOMIC DNA]</scope>
    <source>
        <strain evidence="5 6">DSM 44290</strain>
    </source>
</reference>
<organism evidence="5 6">
    <name type="scientific">Nocardia pseudobrasiliensis</name>
    <dbReference type="NCBI Taxonomy" id="45979"/>
    <lineage>
        <taxon>Bacteria</taxon>
        <taxon>Bacillati</taxon>
        <taxon>Actinomycetota</taxon>
        <taxon>Actinomycetes</taxon>
        <taxon>Mycobacteriales</taxon>
        <taxon>Nocardiaceae</taxon>
        <taxon>Nocardia</taxon>
    </lineage>
</organism>
<dbReference type="STRING" id="1210086.GCA_001613105_07365"/>
<dbReference type="Gene3D" id="1.10.540.10">
    <property type="entry name" value="Acyl-CoA dehydrogenase/oxidase, N-terminal domain"/>
    <property type="match status" value="1"/>
</dbReference>
<evidence type="ECO:0000259" key="4">
    <source>
        <dbReference type="Pfam" id="PF08028"/>
    </source>
</evidence>
<dbReference type="GO" id="GO:0005737">
    <property type="term" value="C:cytoplasm"/>
    <property type="evidence" value="ECO:0007669"/>
    <property type="project" value="TreeGrafter"/>
</dbReference>
<comment type="similarity">
    <text evidence="2">Belongs to the HpaH/HsaA monooxygenase family.</text>
</comment>
<dbReference type="Pfam" id="PF08028">
    <property type="entry name" value="Acyl-CoA_dh_2"/>
    <property type="match status" value="1"/>
</dbReference>
<dbReference type="Gene3D" id="2.40.110.10">
    <property type="entry name" value="Butyryl-CoA Dehydrogenase, subunit A, domain 2"/>
    <property type="match status" value="1"/>
</dbReference>
<sequence>MNRLSIEPHLSRMPLSSEAQEWVDKVDKLAQLLADHREAAENDRVMPRIVFEALRDAGIPRMWVAKDFGGSQVGLETGSAVVQALAQVDASIAWQMGVQGAIGRLSDYLPEPTARKLFRDNDGLVVGGVNPSGRAERVAGGYELSGEWSFASGFAHAEWLVCAAWVTENGEKVERDSGSQMRMLFVPKREVEFRDTWHTLGLRGTGSNSYRVSEVFVPEDFTVDQAEMLRAPRPRRSRGYPVGYYDFGPFTSASTALGIARDAVESFKELAQRKTPAAGSSALANSHTAQEKLARAEMLVHSATVLLRDTARQVSATGELGGDALSSTVRLTAATVAEHAVAAVTIAYTLAGTSSLYTSSRLERAFRDIHSATKHITLSASHFETVGQYLLGGKLIMRR</sequence>
<dbReference type="GO" id="GO:0033539">
    <property type="term" value="P:fatty acid beta-oxidation using acyl-CoA dehydrogenase"/>
    <property type="evidence" value="ECO:0007669"/>
    <property type="project" value="TreeGrafter"/>
</dbReference>
<dbReference type="GO" id="GO:0050660">
    <property type="term" value="F:flavin adenine dinucleotide binding"/>
    <property type="evidence" value="ECO:0007669"/>
    <property type="project" value="InterPro"/>
</dbReference>
<keyword evidence="1" id="KW-0560">Oxidoreductase</keyword>
<dbReference type="SUPFAM" id="SSF56645">
    <property type="entry name" value="Acyl-CoA dehydrogenase NM domain-like"/>
    <property type="match status" value="1"/>
</dbReference>
<protein>
    <submittedName>
        <fullName evidence="5">Alkylation response protein AidB-like acyl-CoA dehydrogenase</fullName>
    </submittedName>
</protein>
<dbReference type="Gene3D" id="1.20.140.10">
    <property type="entry name" value="Butyryl-CoA Dehydrogenase, subunit A, domain 3"/>
    <property type="match status" value="1"/>
</dbReference>
<comment type="caution">
    <text evidence="5">The sequence shown here is derived from an EMBL/GenBank/DDBJ whole genome shotgun (WGS) entry which is preliminary data.</text>
</comment>
<feature type="domain" description="Acyl-CoA dehydrogenase/oxidase N-terminal" evidence="3">
    <location>
        <begin position="18"/>
        <end position="103"/>
    </location>
</feature>
<dbReference type="InterPro" id="IPR013786">
    <property type="entry name" value="AcylCoA_DH/ox_N"/>
</dbReference>
<evidence type="ECO:0000313" key="5">
    <source>
        <dbReference type="EMBL" id="RDI67252.1"/>
    </source>
</evidence>
<feature type="domain" description="Acyl-CoA dehydrogenase C-terminal" evidence="4">
    <location>
        <begin position="251"/>
        <end position="379"/>
    </location>
</feature>
<dbReference type="InterPro" id="IPR037069">
    <property type="entry name" value="AcylCoA_DH/ox_N_sf"/>
</dbReference>
<dbReference type="SUPFAM" id="SSF47203">
    <property type="entry name" value="Acyl-CoA dehydrogenase C-terminal domain-like"/>
    <property type="match status" value="1"/>
</dbReference>
<keyword evidence="6" id="KW-1185">Reference proteome</keyword>
<dbReference type="InterPro" id="IPR036250">
    <property type="entry name" value="AcylCo_DH-like_C"/>
</dbReference>
<dbReference type="Proteomes" id="UP000254869">
    <property type="component" value="Unassembled WGS sequence"/>
</dbReference>
<dbReference type="PANTHER" id="PTHR48083">
    <property type="entry name" value="MEDIUM-CHAIN SPECIFIC ACYL-COA DEHYDROGENASE, MITOCHONDRIAL-RELATED"/>
    <property type="match status" value="1"/>
</dbReference>
<proteinExistence type="inferred from homology"/>
<gene>
    <name evidence="5" type="ORF">DFR76_103323</name>
</gene>
<dbReference type="AlphaFoldDB" id="A0A370I950"/>
<dbReference type="GO" id="GO:0003995">
    <property type="term" value="F:acyl-CoA dehydrogenase activity"/>
    <property type="evidence" value="ECO:0007669"/>
    <property type="project" value="TreeGrafter"/>
</dbReference>
<evidence type="ECO:0000313" key="6">
    <source>
        <dbReference type="Proteomes" id="UP000254869"/>
    </source>
</evidence>
<name>A0A370I950_9NOCA</name>
<dbReference type="InterPro" id="IPR050741">
    <property type="entry name" value="Acyl-CoA_dehydrogenase"/>
</dbReference>
<dbReference type="InterPro" id="IPR046373">
    <property type="entry name" value="Acyl-CoA_Oxase/DH_mid-dom_sf"/>
</dbReference>
<dbReference type="Pfam" id="PF02771">
    <property type="entry name" value="Acyl-CoA_dh_N"/>
    <property type="match status" value="1"/>
</dbReference>
<dbReference type="InterPro" id="IPR009100">
    <property type="entry name" value="AcylCoA_DH/oxidase_NM_dom_sf"/>
</dbReference>